<dbReference type="InterPro" id="IPR036390">
    <property type="entry name" value="WH_DNA-bd_sf"/>
</dbReference>
<evidence type="ECO:0000259" key="1">
    <source>
        <dbReference type="Pfam" id="PF01978"/>
    </source>
</evidence>
<dbReference type="OrthoDB" id="9141at2157"/>
<dbReference type="AlphaFoldDB" id="A0A2Z2HXQ9"/>
<dbReference type="EMBL" id="CP019893">
    <property type="protein sequence ID" value="ARS91045.1"/>
    <property type="molecule type" value="Genomic_DNA"/>
</dbReference>
<dbReference type="SUPFAM" id="SSF46785">
    <property type="entry name" value="Winged helix' DNA-binding domain"/>
    <property type="match status" value="1"/>
</dbReference>
<dbReference type="InterPro" id="IPR002831">
    <property type="entry name" value="Tscrpt_reg_TrmB_N"/>
</dbReference>
<dbReference type="Proteomes" id="UP000250088">
    <property type="component" value="Chromosome"/>
</dbReference>
<gene>
    <name evidence="2" type="ORF">B1756_15780</name>
</gene>
<protein>
    <submittedName>
        <fullName evidence="2">Transcriptional regulator</fullName>
    </submittedName>
</protein>
<evidence type="ECO:0000313" key="2">
    <source>
        <dbReference type="EMBL" id="ARS91045.1"/>
    </source>
</evidence>
<evidence type="ECO:0000313" key="3">
    <source>
        <dbReference type="Proteomes" id="UP000250088"/>
    </source>
</evidence>
<dbReference type="KEGG" id="naj:B1756_15780"/>
<proteinExistence type="predicted"/>
<name>A0A2Z2HXQ9_9EURY</name>
<dbReference type="InterPro" id="IPR036388">
    <property type="entry name" value="WH-like_DNA-bd_sf"/>
</dbReference>
<dbReference type="GeneID" id="32895563"/>
<reference evidence="3" key="1">
    <citation type="submission" date="2017-02" db="EMBL/GenBank/DDBJ databases">
        <title>Natronthermophilus aegyptiacus gen. nov.,sp. nov., an aerobic, extremely halophilic alkalithermophilic archaeon isolated from the athalassohaline Wadi An Natrun, Egypt.</title>
        <authorList>
            <person name="Zhao B."/>
        </authorList>
    </citation>
    <scope>NUCLEOTIDE SEQUENCE [LARGE SCALE GENOMIC DNA]</scope>
    <source>
        <strain evidence="3">JW/NM-HA 15</strain>
    </source>
</reference>
<dbReference type="Pfam" id="PF01978">
    <property type="entry name" value="TrmB"/>
    <property type="match status" value="1"/>
</dbReference>
<organism evidence="2 3">
    <name type="scientific">Natrarchaeobaculum aegyptiacum</name>
    <dbReference type="NCBI Taxonomy" id="745377"/>
    <lineage>
        <taxon>Archaea</taxon>
        <taxon>Methanobacteriati</taxon>
        <taxon>Methanobacteriota</taxon>
        <taxon>Stenosarchaea group</taxon>
        <taxon>Halobacteria</taxon>
        <taxon>Halobacteriales</taxon>
        <taxon>Natrialbaceae</taxon>
        <taxon>Natrarchaeobaculum</taxon>
    </lineage>
</organism>
<dbReference type="Gene3D" id="1.10.10.10">
    <property type="entry name" value="Winged helix-like DNA-binding domain superfamily/Winged helix DNA-binding domain"/>
    <property type="match status" value="1"/>
</dbReference>
<keyword evidence="3" id="KW-1185">Reference proteome</keyword>
<accession>A0A2Z2HXQ9</accession>
<dbReference type="RefSeq" id="WP_086889412.1">
    <property type="nucleotide sequence ID" value="NZ_CP019893.1"/>
</dbReference>
<sequence>MANSMADQLRRDMVCEGLLECIHGLRGLDTTCYQVIVRSDGPMTVDDVAERVDRERSTVYRSIQRLLQSGFVEKTQKNDEGGGYHHVYTPVPPSTITRQMQRTVTDRYAQVSMLIQEFEDRYADAPSVDQQG</sequence>
<feature type="domain" description="Transcription regulator TrmB N-terminal" evidence="1">
    <location>
        <begin position="19"/>
        <end position="93"/>
    </location>
</feature>